<comment type="caution">
    <text evidence="8">The sequence shown here is derived from an EMBL/GenBank/DDBJ whole genome shotgun (WGS) entry which is preliminary data.</text>
</comment>
<dbReference type="InterPro" id="IPR036259">
    <property type="entry name" value="MFS_trans_sf"/>
</dbReference>
<evidence type="ECO:0000256" key="4">
    <source>
        <dbReference type="ARBA" id="ARBA00022692"/>
    </source>
</evidence>
<dbReference type="AlphaFoldDB" id="A0A6A8A270"/>
<dbReference type="SUPFAM" id="SSF103473">
    <property type="entry name" value="MFS general substrate transporter"/>
    <property type="match status" value="1"/>
</dbReference>
<dbReference type="CDD" id="cd17477">
    <property type="entry name" value="MFS_YcaD_like"/>
    <property type="match status" value="1"/>
</dbReference>
<feature type="transmembrane region" description="Helical" evidence="7">
    <location>
        <begin position="88"/>
        <end position="105"/>
    </location>
</feature>
<dbReference type="RefSeq" id="WP_153352354.1">
    <property type="nucleotide sequence ID" value="NZ_JAYKOO010000003.1"/>
</dbReference>
<dbReference type="InterPro" id="IPR047200">
    <property type="entry name" value="MFS_YcaD-like"/>
</dbReference>
<feature type="transmembrane region" description="Helical" evidence="7">
    <location>
        <begin position="56"/>
        <end position="76"/>
    </location>
</feature>
<dbReference type="Pfam" id="PF07690">
    <property type="entry name" value="MFS_1"/>
    <property type="match status" value="1"/>
</dbReference>
<evidence type="ECO:0000256" key="5">
    <source>
        <dbReference type="ARBA" id="ARBA00022989"/>
    </source>
</evidence>
<reference evidence="8 9" key="1">
    <citation type="submission" date="2019-11" db="EMBL/GenBank/DDBJ databases">
        <title>Genome analysis of Rhizobacterium cereale a novel genus and species isolated from maize roots in North Spain.</title>
        <authorList>
            <person name="Menendez E."/>
            <person name="Flores-Felix J.D."/>
            <person name="Ramirez-Bahena M.-H."/>
            <person name="Igual J.M."/>
            <person name="Garcia-Fraile P."/>
            <person name="Peix A."/>
            <person name="Velazquez E."/>
        </authorList>
    </citation>
    <scope>NUCLEOTIDE SEQUENCE [LARGE SCALE GENOMIC DNA]</scope>
    <source>
        <strain evidence="8 9">RZME27</strain>
    </source>
</reference>
<evidence type="ECO:0000256" key="1">
    <source>
        <dbReference type="ARBA" id="ARBA00004651"/>
    </source>
</evidence>
<proteinExistence type="predicted"/>
<evidence type="ECO:0000313" key="8">
    <source>
        <dbReference type="EMBL" id="MQY44823.1"/>
    </source>
</evidence>
<keyword evidence="9" id="KW-1185">Reference proteome</keyword>
<feature type="transmembrane region" description="Helical" evidence="7">
    <location>
        <begin position="111"/>
        <end position="134"/>
    </location>
</feature>
<evidence type="ECO:0000256" key="2">
    <source>
        <dbReference type="ARBA" id="ARBA00022448"/>
    </source>
</evidence>
<dbReference type="EMBL" id="WIXI01000022">
    <property type="protein sequence ID" value="MQY44823.1"/>
    <property type="molecule type" value="Genomic_DNA"/>
</dbReference>
<evidence type="ECO:0000256" key="7">
    <source>
        <dbReference type="SAM" id="Phobius"/>
    </source>
</evidence>
<protein>
    <submittedName>
        <fullName evidence="8">MFS transporter</fullName>
    </submittedName>
</protein>
<organism evidence="8 9">
    <name type="scientific">Endobacterium cereale</name>
    <dbReference type="NCBI Taxonomy" id="2663029"/>
    <lineage>
        <taxon>Bacteria</taxon>
        <taxon>Pseudomonadati</taxon>
        <taxon>Pseudomonadota</taxon>
        <taxon>Alphaproteobacteria</taxon>
        <taxon>Hyphomicrobiales</taxon>
        <taxon>Rhizobiaceae</taxon>
        <taxon>Endobacterium</taxon>
    </lineage>
</organism>
<accession>A0A6A8A270</accession>
<feature type="transmembrane region" description="Helical" evidence="7">
    <location>
        <begin position="22"/>
        <end position="44"/>
    </location>
</feature>
<keyword evidence="4 7" id="KW-0812">Transmembrane</keyword>
<evidence type="ECO:0000313" key="9">
    <source>
        <dbReference type="Proteomes" id="UP000435138"/>
    </source>
</evidence>
<comment type="subcellular location">
    <subcellularLocation>
        <location evidence="1">Cell membrane</location>
        <topology evidence="1">Multi-pass membrane protein</topology>
    </subcellularLocation>
</comment>
<feature type="transmembrane region" description="Helical" evidence="7">
    <location>
        <begin position="146"/>
        <end position="165"/>
    </location>
</feature>
<feature type="transmembrane region" description="Helical" evidence="7">
    <location>
        <begin position="177"/>
        <end position="196"/>
    </location>
</feature>
<name>A0A6A8A270_9HYPH</name>
<keyword evidence="2" id="KW-0813">Transport</keyword>
<evidence type="ECO:0000256" key="3">
    <source>
        <dbReference type="ARBA" id="ARBA00022475"/>
    </source>
</evidence>
<dbReference type="PANTHER" id="PTHR23521">
    <property type="entry name" value="TRANSPORTER MFS SUPERFAMILY"/>
    <property type="match status" value="1"/>
</dbReference>
<dbReference type="Proteomes" id="UP000435138">
    <property type="component" value="Unassembled WGS sequence"/>
</dbReference>
<dbReference type="Gene3D" id="1.20.1250.20">
    <property type="entry name" value="MFS general substrate transporter like domains"/>
    <property type="match status" value="2"/>
</dbReference>
<feature type="transmembrane region" description="Helical" evidence="7">
    <location>
        <begin position="304"/>
        <end position="324"/>
    </location>
</feature>
<gene>
    <name evidence="8" type="ORF">GAO09_01880</name>
</gene>
<dbReference type="GO" id="GO:0022857">
    <property type="term" value="F:transmembrane transporter activity"/>
    <property type="evidence" value="ECO:0007669"/>
    <property type="project" value="InterPro"/>
</dbReference>
<evidence type="ECO:0000256" key="6">
    <source>
        <dbReference type="ARBA" id="ARBA00023136"/>
    </source>
</evidence>
<feature type="transmembrane region" description="Helical" evidence="7">
    <location>
        <begin position="280"/>
        <end position="298"/>
    </location>
</feature>
<keyword evidence="3" id="KW-1003">Cell membrane</keyword>
<feature type="transmembrane region" description="Helical" evidence="7">
    <location>
        <begin position="345"/>
        <end position="365"/>
    </location>
</feature>
<dbReference type="PANTHER" id="PTHR23521:SF2">
    <property type="entry name" value="TRANSPORTER MFS SUPERFAMILY"/>
    <property type="match status" value="1"/>
</dbReference>
<dbReference type="GO" id="GO:0005886">
    <property type="term" value="C:plasma membrane"/>
    <property type="evidence" value="ECO:0007669"/>
    <property type="project" value="UniProtKB-SubCell"/>
</dbReference>
<keyword evidence="6 7" id="KW-0472">Membrane</keyword>
<sequence>MTSSTTANTTASETPAITASPFSIASIVISMTIAAIGSGIMATYVPFVLTSQGATWAARLAVPALAFGGLLGCVLAGPLIRRVGHARLFACSMAMVIIGAVLVAADLPPVWWVLARAIYGAASNVNFIICQSWLNHASSNEWRGRAMSFFYMCFILGLGFGAWLFGQVPAEGNLAPLIVVFVTALSIIPIGLTRLPNPPPPASVSVDVKMAWRISPVGLIGVLASGGLSMVVQGFTPIYATLNGVSQGEVALLMLVMQTGLLFIQYPLGLMSDRIDRRVILLFTCGLIVVSGVAALMVSFTTFMLLMIVFLVFGGAIETVYSVANAHANDRADPGDFVPLSSTLLVAWSTSATIVPLGITFLAPVLGQQTFIYAIILVASAYGGYVIWRLKEREPVPMDERENFGMKTAQMPNASIITDPEGGITPETKLP</sequence>
<feature type="transmembrane region" description="Helical" evidence="7">
    <location>
        <begin position="250"/>
        <end position="268"/>
    </location>
</feature>
<keyword evidence="5 7" id="KW-1133">Transmembrane helix</keyword>
<feature type="transmembrane region" description="Helical" evidence="7">
    <location>
        <begin position="371"/>
        <end position="388"/>
    </location>
</feature>
<dbReference type="InterPro" id="IPR011701">
    <property type="entry name" value="MFS"/>
</dbReference>
<feature type="transmembrane region" description="Helical" evidence="7">
    <location>
        <begin position="217"/>
        <end position="238"/>
    </location>
</feature>